<dbReference type="Proteomes" id="UP000823775">
    <property type="component" value="Unassembled WGS sequence"/>
</dbReference>
<name>A0ABS8WME5_DATST</name>
<gene>
    <name evidence="2" type="ORF">HAX54_048991</name>
</gene>
<protein>
    <submittedName>
        <fullName evidence="2">Uncharacterized protein</fullName>
    </submittedName>
</protein>
<accession>A0ABS8WME5</accession>
<sequence>MRREKEDWVNGCRRCWSPIMEKMEGFDFPYKGTGEGKRRCADSGLLLDSFVSYWRRWRVLVVFMPWCGEGDGRQSLTGTKEAARSVLQKGRNGVRRSGRGYAAVGFPTTGRTEEVSAPGINAGSGGS</sequence>
<organism evidence="2 3">
    <name type="scientific">Datura stramonium</name>
    <name type="common">Jimsonweed</name>
    <name type="synonym">Common thornapple</name>
    <dbReference type="NCBI Taxonomy" id="4076"/>
    <lineage>
        <taxon>Eukaryota</taxon>
        <taxon>Viridiplantae</taxon>
        <taxon>Streptophyta</taxon>
        <taxon>Embryophyta</taxon>
        <taxon>Tracheophyta</taxon>
        <taxon>Spermatophyta</taxon>
        <taxon>Magnoliopsida</taxon>
        <taxon>eudicotyledons</taxon>
        <taxon>Gunneridae</taxon>
        <taxon>Pentapetalae</taxon>
        <taxon>asterids</taxon>
        <taxon>lamiids</taxon>
        <taxon>Solanales</taxon>
        <taxon>Solanaceae</taxon>
        <taxon>Solanoideae</taxon>
        <taxon>Datureae</taxon>
        <taxon>Datura</taxon>
    </lineage>
</organism>
<reference evidence="2 3" key="1">
    <citation type="journal article" date="2021" name="BMC Genomics">
        <title>Datura genome reveals duplications of psychoactive alkaloid biosynthetic genes and high mutation rate following tissue culture.</title>
        <authorList>
            <person name="Rajewski A."/>
            <person name="Carter-House D."/>
            <person name="Stajich J."/>
            <person name="Litt A."/>
        </authorList>
    </citation>
    <scope>NUCLEOTIDE SEQUENCE [LARGE SCALE GENOMIC DNA]</scope>
    <source>
        <strain evidence="2">AR-01</strain>
    </source>
</reference>
<evidence type="ECO:0000313" key="3">
    <source>
        <dbReference type="Proteomes" id="UP000823775"/>
    </source>
</evidence>
<feature type="region of interest" description="Disordered" evidence="1">
    <location>
        <begin position="99"/>
        <end position="127"/>
    </location>
</feature>
<dbReference type="EMBL" id="JACEIK010008203">
    <property type="protein sequence ID" value="MCE3051149.1"/>
    <property type="molecule type" value="Genomic_DNA"/>
</dbReference>
<evidence type="ECO:0000256" key="1">
    <source>
        <dbReference type="SAM" id="MobiDB-lite"/>
    </source>
</evidence>
<keyword evidence="3" id="KW-1185">Reference proteome</keyword>
<evidence type="ECO:0000313" key="2">
    <source>
        <dbReference type="EMBL" id="MCE3051149.1"/>
    </source>
</evidence>
<proteinExistence type="predicted"/>
<comment type="caution">
    <text evidence="2">The sequence shown here is derived from an EMBL/GenBank/DDBJ whole genome shotgun (WGS) entry which is preliminary data.</text>
</comment>